<proteinExistence type="predicted"/>
<feature type="region of interest" description="Disordered" evidence="6">
    <location>
        <begin position="267"/>
        <end position="307"/>
    </location>
</feature>
<evidence type="ECO:0000256" key="1">
    <source>
        <dbReference type="ARBA" id="ARBA00022723"/>
    </source>
</evidence>
<protein>
    <recommendedName>
        <fullName evidence="7">C2H2-type domain-containing protein</fullName>
    </recommendedName>
</protein>
<dbReference type="OrthoDB" id="654211at2759"/>
<evidence type="ECO:0000256" key="6">
    <source>
        <dbReference type="SAM" id="MobiDB-lite"/>
    </source>
</evidence>
<evidence type="ECO:0000256" key="4">
    <source>
        <dbReference type="ARBA" id="ARBA00022833"/>
    </source>
</evidence>
<accession>A0A642V8Z1</accession>
<evidence type="ECO:0000256" key="3">
    <source>
        <dbReference type="ARBA" id="ARBA00022771"/>
    </source>
</evidence>
<dbReference type="GO" id="GO:0000978">
    <property type="term" value="F:RNA polymerase II cis-regulatory region sequence-specific DNA binding"/>
    <property type="evidence" value="ECO:0007669"/>
    <property type="project" value="TreeGrafter"/>
</dbReference>
<evidence type="ECO:0000259" key="7">
    <source>
        <dbReference type="PROSITE" id="PS50157"/>
    </source>
</evidence>
<keyword evidence="4" id="KW-0862">Zinc</keyword>
<feature type="compositionally biased region" description="Low complexity" evidence="6">
    <location>
        <begin position="201"/>
        <end position="218"/>
    </location>
</feature>
<keyword evidence="1" id="KW-0479">Metal-binding</keyword>
<dbReference type="Pfam" id="PF00096">
    <property type="entry name" value="zf-C2H2"/>
    <property type="match status" value="2"/>
</dbReference>
<dbReference type="InterPro" id="IPR013087">
    <property type="entry name" value="Znf_C2H2_type"/>
</dbReference>
<evidence type="ECO:0000313" key="9">
    <source>
        <dbReference type="Proteomes" id="UP000761534"/>
    </source>
</evidence>
<comment type="caution">
    <text evidence="8">The sequence shown here is derived from an EMBL/GenBank/DDBJ whole genome shotgun (WGS) entry which is preliminary data.</text>
</comment>
<keyword evidence="3 5" id="KW-0863">Zinc-finger</keyword>
<dbReference type="GO" id="GO:0000981">
    <property type="term" value="F:DNA-binding transcription factor activity, RNA polymerase II-specific"/>
    <property type="evidence" value="ECO:0007669"/>
    <property type="project" value="UniProtKB-ARBA"/>
</dbReference>
<evidence type="ECO:0000313" key="8">
    <source>
        <dbReference type="EMBL" id="KAA8911443.1"/>
    </source>
</evidence>
<dbReference type="VEuPathDB" id="FungiDB:TRICI_003805"/>
<evidence type="ECO:0000256" key="5">
    <source>
        <dbReference type="PROSITE-ProRule" id="PRU00042"/>
    </source>
</evidence>
<gene>
    <name evidence="8" type="ORF">TRICI_003805</name>
</gene>
<dbReference type="AlphaFoldDB" id="A0A642V8Z1"/>
<dbReference type="GO" id="GO:0008270">
    <property type="term" value="F:zinc ion binding"/>
    <property type="evidence" value="ECO:0007669"/>
    <property type="project" value="UniProtKB-KW"/>
</dbReference>
<reference evidence="8" key="1">
    <citation type="journal article" date="2019" name="G3 (Bethesda)">
        <title>Genome Assemblies of Two Rare Opportunistic Yeast Pathogens: Diutina rugosa (syn. Candida rugosa) and Trichomonascus ciferrii (syn. Candida ciferrii).</title>
        <authorList>
            <person name="Mixao V."/>
            <person name="Saus E."/>
            <person name="Hansen A.P."/>
            <person name="Lass-Florl C."/>
            <person name="Gabaldon T."/>
        </authorList>
    </citation>
    <scope>NUCLEOTIDE SEQUENCE</scope>
    <source>
        <strain evidence="8">CBS 4856</strain>
    </source>
</reference>
<dbReference type="PROSITE" id="PS00028">
    <property type="entry name" value="ZINC_FINGER_C2H2_1"/>
    <property type="match status" value="2"/>
</dbReference>
<keyword evidence="2" id="KW-0677">Repeat</keyword>
<feature type="domain" description="C2H2-type" evidence="7">
    <location>
        <begin position="335"/>
        <end position="364"/>
    </location>
</feature>
<sequence length="373" mass="41140">MDFEPPVSSAALRRSLSTPQDYLHHQPGDVPYFFEAPQPDHSLKMDRCHTLSYFDSGDATAVPSPSHTGDVLATPASVSSMNRPRRSLSCYSDDDSVGLLTPNSASSSSSYLPFLTPITPATPANGSSTNNSTNNLHNVGVRLDFPPNGLYQPKAMPMTHSYSDTTTATTTTPTTTGVNPFYSPPAYLQHTSVPLPESTRSSPPALTDTTTSSLSPSPCEAAGVPNIFPPSPVMTPADRAYQMDYPLHSQNLNKTKAQQAADYALQLSKRPPPPPQINYHLQCQPRHPVPRRPGPGRPPKPLDSKPHRCHMCAKSFRRLEHLKRHEKIHTEERPFVCEVHGCERRFSRSDNLRAHRRTHMKKGGRNAYVEGLH</sequence>
<dbReference type="FunFam" id="3.30.160.60:FF:000125">
    <property type="entry name" value="Putative zinc finger protein 143"/>
    <property type="match status" value="1"/>
</dbReference>
<evidence type="ECO:0000256" key="2">
    <source>
        <dbReference type="ARBA" id="ARBA00022737"/>
    </source>
</evidence>
<feature type="domain" description="C2H2-type" evidence="7">
    <location>
        <begin position="307"/>
        <end position="334"/>
    </location>
</feature>
<dbReference type="Gene3D" id="3.30.160.60">
    <property type="entry name" value="Classic Zinc Finger"/>
    <property type="match status" value="2"/>
</dbReference>
<dbReference type="SMART" id="SM00355">
    <property type="entry name" value="ZnF_C2H2"/>
    <property type="match status" value="2"/>
</dbReference>
<dbReference type="Proteomes" id="UP000761534">
    <property type="component" value="Unassembled WGS sequence"/>
</dbReference>
<keyword evidence="9" id="KW-1185">Reference proteome</keyword>
<dbReference type="FunFam" id="3.30.160.60:FF:000065">
    <property type="entry name" value="B-cell CLL/lymphoma 6, member B"/>
    <property type="match status" value="1"/>
</dbReference>
<feature type="compositionally biased region" description="Low complexity" evidence="6">
    <location>
        <begin position="165"/>
        <end position="176"/>
    </location>
</feature>
<organism evidence="8 9">
    <name type="scientific">Trichomonascus ciferrii</name>
    <dbReference type="NCBI Taxonomy" id="44093"/>
    <lineage>
        <taxon>Eukaryota</taxon>
        <taxon>Fungi</taxon>
        <taxon>Dikarya</taxon>
        <taxon>Ascomycota</taxon>
        <taxon>Saccharomycotina</taxon>
        <taxon>Dipodascomycetes</taxon>
        <taxon>Dipodascales</taxon>
        <taxon>Trichomonascaceae</taxon>
        <taxon>Trichomonascus</taxon>
        <taxon>Trichomonascus ciferrii complex</taxon>
    </lineage>
</organism>
<name>A0A642V8Z1_9ASCO</name>
<dbReference type="PANTHER" id="PTHR23235">
    <property type="entry name" value="KRUEPPEL-LIKE TRANSCRIPTION FACTOR"/>
    <property type="match status" value="1"/>
</dbReference>
<dbReference type="InterPro" id="IPR036236">
    <property type="entry name" value="Znf_C2H2_sf"/>
</dbReference>
<dbReference type="EMBL" id="SWFS01000283">
    <property type="protein sequence ID" value="KAA8911443.1"/>
    <property type="molecule type" value="Genomic_DNA"/>
</dbReference>
<feature type="region of interest" description="Disordered" evidence="6">
    <location>
        <begin position="62"/>
        <end position="86"/>
    </location>
</feature>
<dbReference type="PROSITE" id="PS50157">
    <property type="entry name" value="ZINC_FINGER_C2H2_2"/>
    <property type="match status" value="2"/>
</dbReference>
<dbReference type="PANTHER" id="PTHR23235:SF120">
    <property type="entry name" value="KRUPPEL-LIKE FACTOR 15"/>
    <property type="match status" value="1"/>
</dbReference>
<feature type="region of interest" description="Disordered" evidence="6">
    <location>
        <begin position="162"/>
        <end position="235"/>
    </location>
</feature>
<dbReference type="SUPFAM" id="SSF57667">
    <property type="entry name" value="beta-beta-alpha zinc fingers"/>
    <property type="match status" value="1"/>
</dbReference>